<name>A0A1X2HZ02_9FUNG</name>
<evidence type="ECO:0000256" key="1">
    <source>
        <dbReference type="SAM" id="MobiDB-lite"/>
    </source>
</evidence>
<organism evidence="3 4">
    <name type="scientific">Absidia repens</name>
    <dbReference type="NCBI Taxonomy" id="90262"/>
    <lineage>
        <taxon>Eukaryota</taxon>
        <taxon>Fungi</taxon>
        <taxon>Fungi incertae sedis</taxon>
        <taxon>Mucoromycota</taxon>
        <taxon>Mucoromycotina</taxon>
        <taxon>Mucoromycetes</taxon>
        <taxon>Mucorales</taxon>
        <taxon>Cunninghamellaceae</taxon>
        <taxon>Absidia</taxon>
    </lineage>
</organism>
<dbReference type="AlphaFoldDB" id="A0A1X2HZ02"/>
<dbReference type="EMBL" id="MCGE01000042">
    <property type="protein sequence ID" value="ORZ05782.1"/>
    <property type="molecule type" value="Genomic_DNA"/>
</dbReference>
<reference evidence="3 4" key="1">
    <citation type="submission" date="2016-07" db="EMBL/GenBank/DDBJ databases">
        <title>Pervasive Adenine N6-methylation of Active Genes in Fungi.</title>
        <authorList>
            <consortium name="DOE Joint Genome Institute"/>
            <person name="Mondo S.J."/>
            <person name="Dannebaum R.O."/>
            <person name="Kuo R.C."/>
            <person name="Labutti K."/>
            <person name="Haridas S."/>
            <person name="Kuo A."/>
            <person name="Salamov A."/>
            <person name="Ahrendt S.R."/>
            <person name="Lipzen A."/>
            <person name="Sullivan W."/>
            <person name="Andreopoulos W.B."/>
            <person name="Clum A."/>
            <person name="Lindquist E."/>
            <person name="Daum C."/>
            <person name="Ramamoorthy G.K."/>
            <person name="Gryganskyi A."/>
            <person name="Culley D."/>
            <person name="Magnuson J.K."/>
            <person name="James T.Y."/>
            <person name="O'Malley M.A."/>
            <person name="Stajich J.E."/>
            <person name="Spatafora J.W."/>
            <person name="Visel A."/>
            <person name="Grigoriev I.V."/>
        </authorList>
    </citation>
    <scope>NUCLEOTIDE SEQUENCE [LARGE SCALE GENOMIC DNA]</scope>
    <source>
        <strain evidence="3 4">NRRL 1336</strain>
    </source>
</reference>
<proteinExistence type="predicted"/>
<feature type="transmembrane region" description="Helical" evidence="2">
    <location>
        <begin position="48"/>
        <end position="66"/>
    </location>
</feature>
<evidence type="ECO:0000313" key="4">
    <source>
        <dbReference type="Proteomes" id="UP000193560"/>
    </source>
</evidence>
<evidence type="ECO:0000313" key="3">
    <source>
        <dbReference type="EMBL" id="ORZ05782.1"/>
    </source>
</evidence>
<feature type="compositionally biased region" description="Basic residues" evidence="1">
    <location>
        <begin position="1"/>
        <end position="10"/>
    </location>
</feature>
<keyword evidence="2" id="KW-1133">Transmembrane helix</keyword>
<feature type="region of interest" description="Disordered" evidence="1">
    <location>
        <begin position="1"/>
        <end position="35"/>
    </location>
</feature>
<feature type="compositionally biased region" description="Basic and acidic residues" evidence="1">
    <location>
        <begin position="11"/>
        <end position="22"/>
    </location>
</feature>
<comment type="caution">
    <text evidence="3">The sequence shown here is derived from an EMBL/GenBank/DDBJ whole genome shotgun (WGS) entry which is preliminary data.</text>
</comment>
<keyword evidence="2" id="KW-0472">Membrane</keyword>
<evidence type="ECO:0000256" key="2">
    <source>
        <dbReference type="SAM" id="Phobius"/>
    </source>
</evidence>
<protein>
    <submittedName>
        <fullName evidence="3">Uncharacterized protein</fullName>
    </submittedName>
</protein>
<feature type="compositionally biased region" description="Polar residues" evidence="1">
    <location>
        <begin position="23"/>
        <end position="35"/>
    </location>
</feature>
<sequence length="107" mass="12548">MSTTQKRRAHNKETEHVEEPSATRETTSQQQTKPNQNQITFGKVLKNAVIVLAWGLTFFFLGSYLLTESWTWGYRGKWTNLHTYIPVSIYIKKRKTRTHYTNISILT</sequence>
<gene>
    <name evidence="3" type="ORF">BCR42DRAFT_176592</name>
</gene>
<dbReference type="Proteomes" id="UP000193560">
    <property type="component" value="Unassembled WGS sequence"/>
</dbReference>
<keyword evidence="2" id="KW-0812">Transmembrane</keyword>
<dbReference type="OrthoDB" id="10257697at2759"/>
<keyword evidence="4" id="KW-1185">Reference proteome</keyword>
<accession>A0A1X2HZ02</accession>